<dbReference type="Proteomes" id="UP001321473">
    <property type="component" value="Unassembled WGS sequence"/>
</dbReference>
<dbReference type="GO" id="GO:0015232">
    <property type="term" value="F:heme transmembrane transporter activity"/>
    <property type="evidence" value="ECO:0007669"/>
    <property type="project" value="TreeGrafter"/>
</dbReference>
<dbReference type="PROSITE" id="PS50850">
    <property type="entry name" value="MFS"/>
    <property type="match status" value="2"/>
</dbReference>
<feature type="transmembrane region" description="Helical" evidence="10">
    <location>
        <begin position="673"/>
        <end position="695"/>
    </location>
</feature>
<dbReference type="GO" id="GO:0097037">
    <property type="term" value="P:heme export"/>
    <property type="evidence" value="ECO:0007669"/>
    <property type="project" value="TreeGrafter"/>
</dbReference>
<dbReference type="InterPro" id="IPR049680">
    <property type="entry name" value="FLVCR1-2_SLC49-like"/>
</dbReference>
<comment type="caution">
    <text evidence="13">The sequence shown here is derived from an EMBL/GenBank/DDBJ whole genome shotgun (WGS) entry which is preliminary data.</text>
</comment>
<feature type="transmembrane region" description="Helical" evidence="10">
    <location>
        <begin position="1928"/>
        <end position="1950"/>
    </location>
</feature>
<evidence type="ECO:0000256" key="7">
    <source>
        <dbReference type="ARBA" id="ARBA00023136"/>
    </source>
</evidence>
<feature type="region of interest" description="Disordered" evidence="9">
    <location>
        <begin position="1168"/>
        <end position="1250"/>
    </location>
</feature>
<dbReference type="GO" id="GO:0046872">
    <property type="term" value="F:metal ion binding"/>
    <property type="evidence" value="ECO:0007669"/>
    <property type="project" value="UniProtKB-KW"/>
</dbReference>
<feature type="compositionally biased region" description="Polar residues" evidence="9">
    <location>
        <begin position="1053"/>
        <end position="1078"/>
    </location>
</feature>
<feature type="region of interest" description="Disordered" evidence="9">
    <location>
        <begin position="239"/>
        <end position="259"/>
    </location>
</feature>
<dbReference type="InterPro" id="IPR020846">
    <property type="entry name" value="MFS_dom"/>
</dbReference>
<evidence type="ECO:0000313" key="13">
    <source>
        <dbReference type="EMBL" id="KAK8784884.1"/>
    </source>
</evidence>
<dbReference type="SUPFAM" id="SSF103473">
    <property type="entry name" value="MFS general substrate transporter"/>
    <property type="match status" value="2"/>
</dbReference>
<feature type="transmembrane region" description="Helical" evidence="10">
    <location>
        <begin position="761"/>
        <end position="783"/>
    </location>
</feature>
<evidence type="ECO:0000259" key="12">
    <source>
        <dbReference type="PROSITE" id="PS50850"/>
    </source>
</evidence>
<feature type="transmembrane region" description="Helical" evidence="10">
    <location>
        <begin position="702"/>
        <end position="721"/>
    </location>
</feature>
<feature type="compositionally biased region" description="Polar residues" evidence="9">
    <location>
        <begin position="350"/>
        <end position="369"/>
    </location>
</feature>
<evidence type="ECO:0000256" key="4">
    <source>
        <dbReference type="ARBA" id="ARBA00022833"/>
    </source>
</evidence>
<dbReference type="PANTHER" id="PTHR10924">
    <property type="entry name" value="MAJOR FACILITATOR SUPERFAMILY PROTEIN-RELATED"/>
    <property type="match status" value="1"/>
</dbReference>
<keyword evidence="3 8" id="KW-0479">Metal-binding</keyword>
<feature type="transmembrane region" description="Helical" evidence="10">
    <location>
        <begin position="2051"/>
        <end position="2072"/>
    </location>
</feature>
<keyword evidence="6 8" id="KW-0440">LIM domain</keyword>
<sequence>MKTTGSSRRGAAGGGGGGGVGTGGNGGASNHLGQGGPGVGPHPAMSGSLPGPECAGCQKPIRERFLLKALDQLWHEDCLKCACCDCRLGEVGSTLFTKANLILCKRDYLSFPCLPKPKVSRAASHAAPTARAKSCPSVLDGAKEGPKARPTPTGQEKSSHEEGRQLNASQELEQKVPPQTFAAMRFSALQKPKGTNNVAPARAERSAAPASATQTVVATGGVGGSSQATALLEASEGSTFTTAESAAKSPSAKDISVSERSSAYETAQEVGALRSCWNHILRRKRRKSALVATTCDDLCEDDPQGSPGSNAATEVSPEKKDDGETSPPSSTAHQDSGTPAEPKTSDAKNSDTATTASIQPSNNSESQSVGCKPGVAAQVCDSSFLPERKQTHRTPSSFKEWPKHESETIPDPASVIFMKTQPQQLSADSSSASVGRRGSSIPSKTAQALSLKKNGQRVYWESLFESNAHTSPQTPTALKTGTAANETLGHSEEKDDSGASDATGKTIHRKSIDIKRTSSADLVNVVLEVNSSLYSPHFLLNFDEDQIEDPTPLGAAGARRLSLPEAQAQQLSLTSPFSEQRTEISPQSGTLASTSQAATAGQSVEPAEGSKPSKVTFTMTSILSDIIVTVTSQRYWILLTFCALSMINAFQWIQYSIIASVIKDHYGVSDATISWTSMLYLIGYMVLAFPSAWILDNMGLRVTVLIGAAGTAIGACIKTFAVKPGQFALVICGQAFPAFAQAFILGIPPRLSSAWFRYEEISTACSLGVLGNNLGIALGFVIPPNVVHVNDVESSLLYLSATVAVASCVCLFVILVAFKDQPEHPPSYSEMLTRRSTTRLSFAATFGALLGDFNFCLLLLSYGLNTGAFYSLSTLLNPVVLVYFPGEEAFAGWLGLALILAGLVGSWLCGVTLDRTGKYKEVTLFTYVFSTVGLFAYTFILSARSHLLSLFACLFLGFFMTGYIPIGLQFAAEITYPMPEGMSANIMNVSAQAIGFLMILGSSHIQETYGDFVSNICLSALLVVGCLMTANTRARLKRQEAYREGAKRRSGPTVPSTGDHSPAQGSQRTIPSGGSPASSDRREDSGQSATQSAHLCICMKPTERQRKSPVANDTSVARQVASQDNGQSSPTWHAQSSPQAQVAEEHGLPPTQHRVADDWSQLLQLDSESSHYPESTESEGAQRASSVCSLPNERTSKAVSSGALVSRTAVQKKKSFPEHKKPVSGVQESVPQSKEQVLVETPPSTELYDSAKPAVTFSSEVLSLQKPTAPSSPYPASILKKPTAPVMSSTDSEPSSPPADYPVSILKKPTAAALSSPESEPSSPSTGYPRSTLKKPTVAALSSADSVPSGSAESISFANAQPRREDRPWFAALLYEPSSLESQASTHPSKTTMNISKPVLSSPNTHRVQPIVQQDTKDERPKSMSPNRNVVDDGGYSLDSSVGASSMDREIIAQSGARQKSETLSPSSERAWENESDDLAPAVRKPPRRKFMKWKRFFGEPNDRRKYWETLTEKDTGSSGCEPPQDSPAKVSSDKDAIIPATEDVLSATSGTEDTQHSDGACKKVLLVSASTQPTIAPVAPPSRFGVTGVQEIDSDDSGCSPGEVTAASQSSLQIHFRLPKPKEAAARQDGGLASGEERDMTTLWKTTAFSRFTMSLSTAVRDVIVMATTRRFFMLIIYCVATLMPAFQWIQYSIISNIVQQYYHVSSGMVSWTSMIFYVVYVTMALPCAWVLDNYGIRVTVLCGACSSAIGSCIKLFSIDPDRFGYVIIGQALPALATAFTAAVPSRLASAWFKYEEISTATSAGMLGVHVGIALGFFVPPQAINREDIGGSLRALCIGVAAVSCAAFLLTIAFFSEKPKHPPSFSEMLNRYAKTKASFREGMQTLMSDRDFILLLLSYGINTGGFYSISTLLNPVIITYFPSEESFAGILGLSMVFSGLLGSWVGGVIVDKTNMFKEVTLAAYIFSTIALFLHTLLLLARSHALTTIACLFLGFFMTGYMPLGVQLGAEITYPLNEGMPSSLLIIAAQGASLVITPICTFVQAEFGYVASNLVVTGMFVIGCLLTVMLRAELKRHKAYKRELVKRLPTATPTTRRRSSSTEESDTETAQIADTESAESSS</sequence>
<feature type="region of interest" description="Disordered" evidence="9">
    <location>
        <begin position="1038"/>
        <end position="1092"/>
    </location>
</feature>
<feature type="compositionally biased region" description="Polar residues" evidence="9">
    <location>
        <begin position="1111"/>
        <end position="1140"/>
    </location>
</feature>
<feature type="region of interest" description="Disordered" evidence="9">
    <location>
        <begin position="192"/>
        <end position="212"/>
    </location>
</feature>
<evidence type="ECO:0000256" key="2">
    <source>
        <dbReference type="ARBA" id="ARBA00022692"/>
    </source>
</evidence>
<feature type="region of interest" description="Disordered" evidence="9">
    <location>
        <begin position="122"/>
        <end position="173"/>
    </location>
</feature>
<name>A0AAQ4FC50_AMBAM</name>
<feature type="transmembrane region" description="Helical" evidence="10">
    <location>
        <begin position="947"/>
        <end position="966"/>
    </location>
</feature>
<evidence type="ECO:0000256" key="5">
    <source>
        <dbReference type="ARBA" id="ARBA00022989"/>
    </source>
</evidence>
<feature type="transmembrane region" description="Helical" evidence="10">
    <location>
        <begin position="1711"/>
        <end position="1733"/>
    </location>
</feature>
<feature type="compositionally biased region" description="Polar residues" evidence="9">
    <location>
        <begin position="1168"/>
        <end position="1199"/>
    </location>
</feature>
<feature type="compositionally biased region" description="Low complexity" evidence="9">
    <location>
        <begin position="426"/>
        <end position="440"/>
    </location>
</feature>
<feature type="transmembrane region" description="Helical" evidence="10">
    <location>
        <begin position="839"/>
        <end position="864"/>
    </location>
</feature>
<gene>
    <name evidence="13" type="ORF">V5799_008750</name>
</gene>
<feature type="transmembrane region" description="Helical" evidence="10">
    <location>
        <begin position="1832"/>
        <end position="1856"/>
    </location>
</feature>
<protein>
    <submittedName>
        <fullName evidence="13">Uncharacterized protein</fullName>
    </submittedName>
</protein>
<dbReference type="Pfam" id="PF07690">
    <property type="entry name" value="MFS_1"/>
    <property type="match status" value="2"/>
</dbReference>
<feature type="region of interest" description="Disordered" evidence="9">
    <location>
        <begin position="572"/>
        <end position="612"/>
    </location>
</feature>
<feature type="compositionally biased region" description="Polar residues" evidence="9">
    <location>
        <begin position="1456"/>
        <end position="1468"/>
    </location>
</feature>
<feature type="region of interest" description="Disordered" evidence="9">
    <location>
        <begin position="1"/>
        <end position="45"/>
    </location>
</feature>
<feature type="region of interest" description="Disordered" evidence="9">
    <location>
        <begin position="386"/>
        <end position="448"/>
    </location>
</feature>
<feature type="domain" description="Major facilitator superfamily (MFS) profile" evidence="12">
    <location>
        <begin position="1675"/>
        <end position="2075"/>
    </location>
</feature>
<feature type="compositionally biased region" description="Polar residues" evidence="9">
    <location>
        <begin position="1226"/>
        <end position="1235"/>
    </location>
</feature>
<dbReference type="Gene3D" id="1.20.1250.20">
    <property type="entry name" value="MFS general substrate transporter like domains"/>
    <property type="match status" value="3"/>
</dbReference>
<evidence type="ECO:0000256" key="1">
    <source>
        <dbReference type="ARBA" id="ARBA00004141"/>
    </source>
</evidence>
<dbReference type="Gene3D" id="2.10.110.10">
    <property type="entry name" value="Cysteine Rich Protein"/>
    <property type="match status" value="1"/>
</dbReference>
<feature type="region of interest" description="Disordered" evidence="9">
    <location>
        <begin position="1380"/>
        <end position="1484"/>
    </location>
</feature>
<evidence type="ECO:0000259" key="11">
    <source>
        <dbReference type="PROSITE" id="PS50023"/>
    </source>
</evidence>
<feature type="compositionally biased region" description="Polar residues" evidence="9">
    <location>
        <begin position="1343"/>
        <end position="1359"/>
    </location>
</feature>
<dbReference type="SUPFAM" id="SSF57716">
    <property type="entry name" value="Glucocorticoid receptor-like (DNA-binding domain)"/>
    <property type="match status" value="2"/>
</dbReference>
<feature type="transmembrane region" description="Helical" evidence="10">
    <location>
        <begin position="1986"/>
        <end position="2004"/>
    </location>
</feature>
<dbReference type="InterPro" id="IPR011701">
    <property type="entry name" value="MFS"/>
</dbReference>
<feature type="transmembrane region" description="Helical" evidence="10">
    <location>
        <begin position="2024"/>
        <end position="2045"/>
    </location>
</feature>
<reference evidence="13 14" key="1">
    <citation type="journal article" date="2023" name="Arcadia Sci">
        <title>De novo assembly of a long-read Amblyomma americanum tick genome.</title>
        <authorList>
            <person name="Chou S."/>
            <person name="Poskanzer K.E."/>
            <person name="Rollins M."/>
            <person name="Thuy-Boun P.S."/>
        </authorList>
    </citation>
    <scope>NUCLEOTIDE SEQUENCE [LARGE SCALE GENOMIC DNA]</scope>
    <source>
        <strain evidence="13">F_SG_1</strain>
        <tissue evidence="13">Salivary glands</tissue>
    </source>
</reference>
<dbReference type="CDD" id="cd09388">
    <property type="entry name" value="LIM1_LMO1_LMO3"/>
    <property type="match status" value="1"/>
</dbReference>
<dbReference type="PROSITE" id="PS50023">
    <property type="entry name" value="LIM_DOMAIN_2"/>
    <property type="match status" value="1"/>
</dbReference>
<feature type="compositionally biased region" description="Low complexity" evidence="9">
    <location>
        <begin position="122"/>
        <end position="132"/>
    </location>
</feature>
<feature type="domain" description="Major facilitator superfamily (MFS) profile" evidence="12">
    <location>
        <begin position="637"/>
        <end position="1037"/>
    </location>
</feature>
<dbReference type="GO" id="GO:0020037">
    <property type="term" value="F:heme binding"/>
    <property type="evidence" value="ECO:0007669"/>
    <property type="project" value="TreeGrafter"/>
</dbReference>
<keyword evidence="14" id="KW-1185">Reference proteome</keyword>
<comment type="subcellular location">
    <subcellularLocation>
        <location evidence="1">Membrane</location>
        <topology evidence="1">Multi-pass membrane protein</topology>
    </subcellularLocation>
</comment>
<feature type="transmembrane region" description="Helical" evidence="10">
    <location>
        <begin position="1799"/>
        <end position="1820"/>
    </location>
</feature>
<feature type="compositionally biased region" description="Gly residues" evidence="9">
    <location>
        <begin position="11"/>
        <end position="39"/>
    </location>
</feature>
<feature type="transmembrane region" description="Helical" evidence="10">
    <location>
        <begin position="890"/>
        <end position="910"/>
    </location>
</feature>
<feature type="transmembrane region" description="Helical" evidence="10">
    <location>
        <begin position="727"/>
        <end position="749"/>
    </location>
</feature>
<feature type="compositionally biased region" description="Polar residues" evidence="9">
    <location>
        <begin position="2112"/>
        <end position="2122"/>
    </location>
</feature>
<feature type="region of interest" description="Disordered" evidence="9">
    <location>
        <begin position="2090"/>
        <end position="2122"/>
    </location>
</feature>
<feature type="region of interest" description="Disordered" evidence="9">
    <location>
        <begin position="299"/>
        <end position="371"/>
    </location>
</feature>
<feature type="transmembrane region" description="Helical" evidence="10">
    <location>
        <begin position="1893"/>
        <end position="1922"/>
    </location>
</feature>
<feature type="compositionally biased region" description="Low complexity" evidence="9">
    <location>
        <begin position="1315"/>
        <end position="1325"/>
    </location>
</feature>
<keyword evidence="5 10" id="KW-1133">Transmembrane helix</keyword>
<dbReference type="Pfam" id="PF00412">
    <property type="entry name" value="LIM"/>
    <property type="match status" value="1"/>
</dbReference>
<feature type="domain" description="LIM zinc-binding" evidence="11">
    <location>
        <begin position="52"/>
        <end position="114"/>
    </location>
</feature>
<evidence type="ECO:0000256" key="6">
    <source>
        <dbReference type="ARBA" id="ARBA00023038"/>
    </source>
</evidence>
<feature type="transmembrane region" description="Helical" evidence="10">
    <location>
        <begin position="1673"/>
        <end position="1691"/>
    </location>
</feature>
<evidence type="ECO:0000313" key="14">
    <source>
        <dbReference type="Proteomes" id="UP001321473"/>
    </source>
</evidence>
<dbReference type="InterPro" id="IPR001781">
    <property type="entry name" value="Znf_LIM"/>
</dbReference>
<feature type="compositionally biased region" description="Basic and acidic residues" evidence="9">
    <location>
        <begin position="1038"/>
        <end position="1047"/>
    </location>
</feature>
<feature type="compositionally biased region" description="Low complexity" evidence="9">
    <location>
        <begin position="1"/>
        <end position="10"/>
    </location>
</feature>
<feature type="transmembrane region" description="Helical" evidence="10">
    <location>
        <begin position="922"/>
        <end position="941"/>
    </location>
</feature>
<keyword evidence="2 10" id="KW-0812">Transmembrane</keyword>
<feature type="transmembrane region" description="Helical" evidence="10">
    <location>
        <begin position="986"/>
        <end position="1006"/>
    </location>
</feature>
<feature type="region of interest" description="Disordered" evidence="9">
    <location>
        <begin position="1265"/>
        <end position="1362"/>
    </location>
</feature>
<dbReference type="SMART" id="SM00132">
    <property type="entry name" value="LIM"/>
    <property type="match status" value="1"/>
</dbReference>
<feature type="region of interest" description="Disordered" evidence="9">
    <location>
        <begin position="1104"/>
        <end position="1152"/>
    </location>
</feature>
<proteinExistence type="predicted"/>
<evidence type="ECO:0000256" key="10">
    <source>
        <dbReference type="SAM" id="Phobius"/>
    </source>
</evidence>
<feature type="transmembrane region" description="Helical" evidence="10">
    <location>
        <begin position="635"/>
        <end position="653"/>
    </location>
</feature>
<feature type="compositionally biased region" description="Low complexity" evidence="9">
    <location>
        <begin position="587"/>
        <end position="603"/>
    </location>
</feature>
<keyword evidence="7 10" id="KW-0472">Membrane</keyword>
<evidence type="ECO:0000256" key="3">
    <source>
        <dbReference type="ARBA" id="ARBA00022723"/>
    </source>
</evidence>
<dbReference type="EMBL" id="JARKHS020004152">
    <property type="protein sequence ID" value="KAK8784884.1"/>
    <property type="molecule type" value="Genomic_DNA"/>
</dbReference>
<feature type="transmembrane region" description="Helical" evidence="10">
    <location>
        <begin position="795"/>
        <end position="818"/>
    </location>
</feature>
<feature type="region of interest" description="Disordered" evidence="9">
    <location>
        <begin position="1513"/>
        <end position="1536"/>
    </location>
</feature>
<feature type="compositionally biased region" description="Polar residues" evidence="9">
    <location>
        <begin position="1380"/>
        <end position="1414"/>
    </location>
</feature>
<dbReference type="InterPro" id="IPR036259">
    <property type="entry name" value="MFS_trans_sf"/>
</dbReference>
<organism evidence="13 14">
    <name type="scientific">Amblyomma americanum</name>
    <name type="common">Lone star tick</name>
    <dbReference type="NCBI Taxonomy" id="6943"/>
    <lineage>
        <taxon>Eukaryota</taxon>
        <taxon>Metazoa</taxon>
        <taxon>Ecdysozoa</taxon>
        <taxon>Arthropoda</taxon>
        <taxon>Chelicerata</taxon>
        <taxon>Arachnida</taxon>
        <taxon>Acari</taxon>
        <taxon>Parasitiformes</taxon>
        <taxon>Ixodida</taxon>
        <taxon>Ixodoidea</taxon>
        <taxon>Ixodidae</taxon>
        <taxon>Amblyomminae</taxon>
        <taxon>Amblyomma</taxon>
    </lineage>
</organism>
<feature type="transmembrane region" description="Helical" evidence="10">
    <location>
        <begin position="1962"/>
        <end position="1980"/>
    </location>
</feature>
<dbReference type="GO" id="GO:0016020">
    <property type="term" value="C:membrane"/>
    <property type="evidence" value="ECO:0007669"/>
    <property type="project" value="UniProtKB-SubCell"/>
</dbReference>
<feature type="transmembrane region" description="Helical" evidence="10">
    <location>
        <begin position="1765"/>
        <end position="1787"/>
    </location>
</feature>
<accession>A0AAQ4FC50</accession>
<dbReference type="PROSITE" id="PS00478">
    <property type="entry name" value="LIM_DOMAIN_1"/>
    <property type="match status" value="1"/>
</dbReference>
<evidence type="ECO:0000256" key="9">
    <source>
        <dbReference type="SAM" id="MobiDB-lite"/>
    </source>
</evidence>
<feature type="compositionally biased region" description="Polar residues" evidence="9">
    <location>
        <begin position="326"/>
        <end position="337"/>
    </location>
</feature>
<evidence type="ECO:0000256" key="8">
    <source>
        <dbReference type="PROSITE-ProRule" id="PRU00125"/>
    </source>
</evidence>
<feature type="compositionally biased region" description="Polar residues" evidence="9">
    <location>
        <begin position="572"/>
        <end position="586"/>
    </location>
</feature>
<dbReference type="PANTHER" id="PTHR10924:SF4">
    <property type="entry name" value="GH15861P"/>
    <property type="match status" value="1"/>
</dbReference>
<feature type="transmembrane region" description="Helical" evidence="10">
    <location>
        <begin position="1012"/>
        <end position="1030"/>
    </location>
</feature>
<keyword evidence="4 8" id="KW-0862">Zinc</keyword>